<comment type="caution">
    <text evidence="5">The sequence shown here is derived from an EMBL/GenBank/DDBJ whole genome shotgun (WGS) entry which is preliminary data.</text>
</comment>
<evidence type="ECO:0000256" key="3">
    <source>
        <dbReference type="PIRSR" id="PIRSR600183-50"/>
    </source>
</evidence>
<proteinExistence type="predicted"/>
<dbReference type="Gene3D" id="2.40.37.10">
    <property type="entry name" value="Lyase, Ornithine Decarboxylase, Chain A, domain 1"/>
    <property type="match status" value="1"/>
</dbReference>
<feature type="active site" description="Proton donor" evidence="3">
    <location>
        <position position="393"/>
    </location>
</feature>
<accession>A0A2H0V1B8</accession>
<keyword evidence="2 3" id="KW-0663">Pyridoxal phosphate</keyword>
<organism evidence="5 6">
    <name type="scientific">Candidatus Falkowbacteria bacterium CG10_big_fil_rev_8_21_14_0_10_43_10</name>
    <dbReference type="NCBI Taxonomy" id="1974567"/>
    <lineage>
        <taxon>Bacteria</taxon>
        <taxon>Candidatus Falkowiibacteriota</taxon>
    </lineage>
</organism>
<dbReference type="PRINTS" id="PR01179">
    <property type="entry name" value="ODADCRBXLASE"/>
</dbReference>
<dbReference type="SUPFAM" id="SSF50621">
    <property type="entry name" value="Alanine racemase C-terminal domain-like"/>
    <property type="match status" value="1"/>
</dbReference>
<dbReference type="PANTHER" id="PTHR43727:SF2">
    <property type="entry name" value="GROUP IV DECARBOXYLASE"/>
    <property type="match status" value="1"/>
</dbReference>
<dbReference type="Proteomes" id="UP000228626">
    <property type="component" value="Unassembled WGS sequence"/>
</dbReference>
<dbReference type="AlphaFoldDB" id="A0A2H0V1B8"/>
<reference evidence="6" key="1">
    <citation type="submission" date="2017-09" db="EMBL/GenBank/DDBJ databases">
        <title>Depth-based differentiation of microbial function through sediment-hosted aquifers and enrichment of novel symbionts in the deep terrestrial subsurface.</title>
        <authorList>
            <person name="Probst A.J."/>
            <person name="Ladd B."/>
            <person name="Jarett J.K."/>
            <person name="Geller-Mcgrath D.E."/>
            <person name="Sieber C.M.K."/>
            <person name="Emerson J.B."/>
            <person name="Anantharaman K."/>
            <person name="Thomas B.C."/>
            <person name="Malmstrom R."/>
            <person name="Stieglmeier M."/>
            <person name="Klingl A."/>
            <person name="Woyke T."/>
            <person name="Ryan C.M."/>
            <person name="Banfield J.F."/>
        </authorList>
    </citation>
    <scope>NUCLEOTIDE SEQUENCE [LARGE SCALE GENOMIC DNA]</scope>
</reference>
<dbReference type="InterPro" id="IPR029066">
    <property type="entry name" value="PLP-binding_barrel"/>
</dbReference>
<dbReference type="EMBL" id="PFAR01000045">
    <property type="protein sequence ID" value="PIR92884.1"/>
    <property type="molecule type" value="Genomic_DNA"/>
</dbReference>
<comment type="cofactor">
    <cofactor evidence="1 3">
        <name>pyridoxal 5'-phosphate</name>
        <dbReference type="ChEBI" id="CHEBI:597326"/>
    </cofactor>
</comment>
<dbReference type="InterPro" id="IPR000183">
    <property type="entry name" value="Orn/DAP/Arg_de-COase"/>
</dbReference>
<evidence type="ECO:0000256" key="2">
    <source>
        <dbReference type="ARBA" id="ARBA00022898"/>
    </source>
</evidence>
<feature type="modified residue" description="N6-(pyridoxal phosphate)lysine" evidence="3">
    <location>
        <position position="88"/>
    </location>
</feature>
<gene>
    <name evidence="5" type="ORF">COT99_03760</name>
</gene>
<dbReference type="InterPro" id="IPR022644">
    <property type="entry name" value="De-COase2_N"/>
</dbReference>
<dbReference type="GO" id="GO:0008836">
    <property type="term" value="F:diaminopimelate decarboxylase activity"/>
    <property type="evidence" value="ECO:0007669"/>
    <property type="project" value="TreeGrafter"/>
</dbReference>
<dbReference type="GO" id="GO:0009089">
    <property type="term" value="P:lysine biosynthetic process via diaminopimelate"/>
    <property type="evidence" value="ECO:0007669"/>
    <property type="project" value="TreeGrafter"/>
</dbReference>
<dbReference type="PANTHER" id="PTHR43727">
    <property type="entry name" value="DIAMINOPIMELATE DECARBOXYLASE"/>
    <property type="match status" value="1"/>
</dbReference>
<evidence type="ECO:0000313" key="6">
    <source>
        <dbReference type="Proteomes" id="UP000228626"/>
    </source>
</evidence>
<protein>
    <recommendedName>
        <fullName evidence="4">Orn/DAP/Arg decarboxylase 2 N-terminal domain-containing protein</fullName>
    </recommendedName>
</protein>
<evidence type="ECO:0000256" key="1">
    <source>
        <dbReference type="ARBA" id="ARBA00001933"/>
    </source>
</evidence>
<evidence type="ECO:0000259" key="4">
    <source>
        <dbReference type="Pfam" id="PF02784"/>
    </source>
</evidence>
<feature type="domain" description="Orn/DAP/Arg decarboxylase 2 N-terminal" evidence="4">
    <location>
        <begin position="67"/>
        <end position="257"/>
    </location>
</feature>
<dbReference type="InterPro" id="IPR009006">
    <property type="entry name" value="Ala_racemase/Decarboxylase_C"/>
</dbReference>
<name>A0A2H0V1B8_9BACT</name>
<sequence length="441" mass="50623">MPMPIKSLSAEENNVIRVLRQKTNHQTGELSHLVKKFIDKKDIFLKLAEKYQTPFYVLDSEELNKNILEFQNAFSENIKNSEYFYAIKINHHSEVIKAVLKYDYGLDVSSERELKLALKSGAKKIVFSGPGKTESSLSLAAKHSDIITVNIDSFTELNRLKKVLAKEKAQMRAGVRITLEKDDWNKFGIPLKDLKKFMELADKTPGLLFEGIHYHLSWNKDALPYQNAIKKISEYLKGNMEPSRLKRLKFIDLGGGFRPYSSEGYYPWITPEGQILKTAYDHLGLKPPFKEKYYLTEAITIEEYAQGISAAIKKYFNPLLNCVYYFEPGRVIANNAMHVILKIMDVKTPQKSIADGGINITGWERFEYDYCPLINLTHPSHQEIDHTIYGSLCMPQDLWGYHCYAKKISEGDIIIVPYQGALTYSLAQNFIHPIPKVYTLK</sequence>
<dbReference type="SUPFAM" id="SSF51419">
    <property type="entry name" value="PLP-binding barrel"/>
    <property type="match status" value="1"/>
</dbReference>
<dbReference type="Gene3D" id="3.20.20.10">
    <property type="entry name" value="Alanine racemase"/>
    <property type="match status" value="1"/>
</dbReference>
<dbReference type="Pfam" id="PF02784">
    <property type="entry name" value="Orn_Arg_deC_N"/>
    <property type="match status" value="1"/>
</dbReference>
<evidence type="ECO:0000313" key="5">
    <source>
        <dbReference type="EMBL" id="PIR92884.1"/>
    </source>
</evidence>